<dbReference type="PANTHER" id="PTHR30482">
    <property type="entry name" value="HIGH-AFFINITY BRANCHED-CHAIN AMINO ACID TRANSPORT SYSTEM PERMEASE"/>
    <property type="match status" value="1"/>
</dbReference>
<accession>A0A6J6EJT3</accession>
<dbReference type="InterPro" id="IPR043428">
    <property type="entry name" value="LivM-like"/>
</dbReference>
<name>A0A6J6EJT3_9ZZZZ</name>
<gene>
    <name evidence="7" type="ORF">UFOPK1747_00226</name>
</gene>
<dbReference type="AlphaFoldDB" id="A0A6J6EJT3"/>
<protein>
    <submittedName>
        <fullName evidence="7">Unannotated protein</fullName>
    </submittedName>
</protein>
<feature type="transmembrane region" description="Helical" evidence="6">
    <location>
        <begin position="100"/>
        <end position="120"/>
    </location>
</feature>
<dbReference type="PANTHER" id="PTHR30482:SF10">
    <property type="entry name" value="HIGH-AFFINITY BRANCHED-CHAIN AMINO ACID TRANSPORT PROTEIN BRAE"/>
    <property type="match status" value="1"/>
</dbReference>
<dbReference type="GO" id="GO:0015658">
    <property type="term" value="F:branched-chain amino acid transmembrane transporter activity"/>
    <property type="evidence" value="ECO:0007669"/>
    <property type="project" value="InterPro"/>
</dbReference>
<dbReference type="InterPro" id="IPR001851">
    <property type="entry name" value="ABC_transp_permease"/>
</dbReference>
<comment type="subcellular location">
    <subcellularLocation>
        <location evidence="1">Cell membrane</location>
        <topology evidence="1">Multi-pass membrane protein</topology>
    </subcellularLocation>
</comment>
<dbReference type="Pfam" id="PF02653">
    <property type="entry name" value="BPD_transp_2"/>
    <property type="match status" value="1"/>
</dbReference>
<evidence type="ECO:0000256" key="2">
    <source>
        <dbReference type="ARBA" id="ARBA00022475"/>
    </source>
</evidence>
<keyword evidence="3 6" id="KW-0812">Transmembrane</keyword>
<evidence type="ECO:0000256" key="6">
    <source>
        <dbReference type="SAM" id="Phobius"/>
    </source>
</evidence>
<organism evidence="7">
    <name type="scientific">freshwater metagenome</name>
    <dbReference type="NCBI Taxonomy" id="449393"/>
    <lineage>
        <taxon>unclassified sequences</taxon>
        <taxon>metagenomes</taxon>
        <taxon>ecological metagenomes</taxon>
    </lineage>
</organism>
<sequence>MLKHSKSKHSKKVHSSIDSPRKRLFLFILAGWLLLLLSNQVDEFSLYKGVEVATFAVGIASIILLTGYSGQLSLGHGALMAVGAYAGALTLNNLQWHPVVALIMATLVAGLFGLLLGAAVARFSGPYLAGTTLALAISLPSLANQFPILGGQQGLIFDVGATPARFGDDFSPYKWLFWIAALAALIIIWFVANIAASRFGRTFRALRDNPIAAQLCGVNVAQQKVVAFAISSGVAGLSGGLLVMLITGVSPSAFPLSLSFLLLTGAVVTGLYNLKGVILGGLVLAVIPEIAESLVTRIGGSENLAISLPGFLVSALLILAVMFTPNGPEHIFKRKH</sequence>
<evidence type="ECO:0000256" key="4">
    <source>
        <dbReference type="ARBA" id="ARBA00022989"/>
    </source>
</evidence>
<keyword evidence="2" id="KW-1003">Cell membrane</keyword>
<feature type="transmembrane region" description="Helical" evidence="6">
    <location>
        <begin position="175"/>
        <end position="196"/>
    </location>
</feature>
<evidence type="ECO:0000313" key="7">
    <source>
        <dbReference type="EMBL" id="CAB4575605.1"/>
    </source>
</evidence>
<keyword evidence="5 6" id="KW-0472">Membrane</keyword>
<feature type="transmembrane region" description="Helical" evidence="6">
    <location>
        <begin position="304"/>
        <end position="325"/>
    </location>
</feature>
<feature type="transmembrane region" description="Helical" evidence="6">
    <location>
        <begin position="225"/>
        <end position="247"/>
    </location>
</feature>
<evidence type="ECO:0000256" key="5">
    <source>
        <dbReference type="ARBA" id="ARBA00023136"/>
    </source>
</evidence>
<keyword evidence="4 6" id="KW-1133">Transmembrane helix</keyword>
<feature type="transmembrane region" description="Helical" evidence="6">
    <location>
        <begin position="50"/>
        <end position="70"/>
    </location>
</feature>
<dbReference type="CDD" id="cd06581">
    <property type="entry name" value="TM_PBP1_LivM_like"/>
    <property type="match status" value="1"/>
</dbReference>
<evidence type="ECO:0000256" key="1">
    <source>
        <dbReference type="ARBA" id="ARBA00004651"/>
    </source>
</evidence>
<proteinExistence type="predicted"/>
<dbReference type="EMBL" id="CAEZTV010000017">
    <property type="protein sequence ID" value="CAB4575605.1"/>
    <property type="molecule type" value="Genomic_DNA"/>
</dbReference>
<dbReference type="GO" id="GO:0005886">
    <property type="term" value="C:plasma membrane"/>
    <property type="evidence" value="ECO:0007669"/>
    <property type="project" value="UniProtKB-SubCell"/>
</dbReference>
<evidence type="ECO:0000256" key="3">
    <source>
        <dbReference type="ARBA" id="ARBA00022692"/>
    </source>
</evidence>
<reference evidence="7" key="1">
    <citation type="submission" date="2020-05" db="EMBL/GenBank/DDBJ databases">
        <authorList>
            <person name="Chiriac C."/>
            <person name="Salcher M."/>
            <person name="Ghai R."/>
            <person name="Kavagutti S V."/>
        </authorList>
    </citation>
    <scope>NUCLEOTIDE SEQUENCE</scope>
</reference>